<dbReference type="OrthoDB" id="9807434at2"/>
<organism evidence="10 11">
    <name type="scientific">Rosistilla oblonga</name>
    <dbReference type="NCBI Taxonomy" id="2527990"/>
    <lineage>
        <taxon>Bacteria</taxon>
        <taxon>Pseudomonadati</taxon>
        <taxon>Planctomycetota</taxon>
        <taxon>Planctomycetia</taxon>
        <taxon>Pirellulales</taxon>
        <taxon>Pirellulaceae</taxon>
        <taxon>Rosistilla</taxon>
    </lineage>
</organism>
<evidence type="ECO:0000256" key="2">
    <source>
        <dbReference type="ARBA" id="ARBA00022679"/>
    </source>
</evidence>
<name>A0A518IRJ4_9BACT</name>
<dbReference type="HAMAP" id="MF_00238">
    <property type="entry name" value="Cytidyl_kinase_type1"/>
    <property type="match status" value="1"/>
</dbReference>
<evidence type="ECO:0000313" key="11">
    <source>
        <dbReference type="Proteomes" id="UP000316770"/>
    </source>
</evidence>
<dbReference type="InterPro" id="IPR027417">
    <property type="entry name" value="P-loop_NTPase"/>
</dbReference>
<keyword evidence="11" id="KW-1185">Reference proteome</keyword>
<dbReference type="CDD" id="cd02020">
    <property type="entry name" value="CMPK"/>
    <property type="match status" value="1"/>
</dbReference>
<keyword evidence="3 8" id="KW-0547">Nucleotide-binding</keyword>
<dbReference type="SUPFAM" id="SSF52540">
    <property type="entry name" value="P-loop containing nucleoside triphosphate hydrolases"/>
    <property type="match status" value="1"/>
</dbReference>
<keyword evidence="4 8" id="KW-0418">Kinase</keyword>
<feature type="binding site" evidence="8">
    <location>
        <begin position="7"/>
        <end position="15"/>
    </location>
    <ligand>
        <name>ATP</name>
        <dbReference type="ChEBI" id="CHEBI:30616"/>
    </ligand>
</feature>
<comment type="catalytic activity">
    <reaction evidence="6 8">
        <text>dCMP + ATP = dCDP + ADP</text>
        <dbReference type="Rhea" id="RHEA:25094"/>
        <dbReference type="ChEBI" id="CHEBI:30616"/>
        <dbReference type="ChEBI" id="CHEBI:57566"/>
        <dbReference type="ChEBI" id="CHEBI:58593"/>
        <dbReference type="ChEBI" id="CHEBI:456216"/>
        <dbReference type="EC" id="2.7.4.25"/>
    </reaction>
</comment>
<gene>
    <name evidence="10" type="primary">cmk_2</name>
    <name evidence="8" type="synonym">cmk</name>
    <name evidence="10" type="ORF">Mal33_16910</name>
</gene>
<dbReference type="RefSeq" id="WP_145119322.1">
    <property type="nucleotide sequence ID" value="NZ_CP036292.1"/>
</dbReference>
<evidence type="ECO:0000259" key="9">
    <source>
        <dbReference type="Pfam" id="PF02224"/>
    </source>
</evidence>
<proteinExistence type="inferred from homology"/>
<feature type="domain" description="Cytidylate kinase" evidence="9">
    <location>
        <begin position="3"/>
        <end position="211"/>
    </location>
</feature>
<evidence type="ECO:0000256" key="4">
    <source>
        <dbReference type="ARBA" id="ARBA00022777"/>
    </source>
</evidence>
<comment type="catalytic activity">
    <reaction evidence="7 8">
        <text>CMP + ATP = CDP + ADP</text>
        <dbReference type="Rhea" id="RHEA:11600"/>
        <dbReference type="ChEBI" id="CHEBI:30616"/>
        <dbReference type="ChEBI" id="CHEBI:58069"/>
        <dbReference type="ChEBI" id="CHEBI:60377"/>
        <dbReference type="ChEBI" id="CHEBI:456216"/>
        <dbReference type="EC" id="2.7.4.25"/>
    </reaction>
</comment>
<dbReference type="Proteomes" id="UP000316770">
    <property type="component" value="Chromosome"/>
</dbReference>
<dbReference type="EC" id="2.7.4.25" evidence="8"/>
<sequence length="219" mass="23903">MVITIDGPAGAGKSSVARKLASRLGFHFLDTGAMYRTVTHVAMQKGVDLGDSAAVETLAAALEIRLENDRVWADGCDVSVSIRTPEVTRNIRYVADIASVRQILNHKQRSLVVSNDYVTEGRDQGTEVFPDATCKIFLTASPEERARRRQRQLLANGQEIAVEQLLAEQNLRDAQDQNRDVGRLVAADDAITVSTDGMDEAQVVDKLESLVRAKLPSDG</sequence>
<comment type="subcellular location">
    <subcellularLocation>
        <location evidence="8">Cytoplasm</location>
    </subcellularLocation>
</comment>
<evidence type="ECO:0000256" key="5">
    <source>
        <dbReference type="ARBA" id="ARBA00022840"/>
    </source>
</evidence>
<reference evidence="10 11" key="1">
    <citation type="submission" date="2019-02" db="EMBL/GenBank/DDBJ databases">
        <title>Deep-cultivation of Planctomycetes and their phenomic and genomic characterization uncovers novel biology.</title>
        <authorList>
            <person name="Wiegand S."/>
            <person name="Jogler M."/>
            <person name="Boedeker C."/>
            <person name="Pinto D."/>
            <person name="Vollmers J."/>
            <person name="Rivas-Marin E."/>
            <person name="Kohn T."/>
            <person name="Peeters S.H."/>
            <person name="Heuer A."/>
            <person name="Rast P."/>
            <person name="Oberbeckmann S."/>
            <person name="Bunk B."/>
            <person name="Jeske O."/>
            <person name="Meyerdierks A."/>
            <person name="Storesund J.E."/>
            <person name="Kallscheuer N."/>
            <person name="Luecker S."/>
            <person name="Lage O.M."/>
            <person name="Pohl T."/>
            <person name="Merkel B.J."/>
            <person name="Hornburger P."/>
            <person name="Mueller R.-W."/>
            <person name="Bruemmer F."/>
            <person name="Labrenz M."/>
            <person name="Spormann A.M."/>
            <person name="Op den Camp H."/>
            <person name="Overmann J."/>
            <person name="Amann R."/>
            <person name="Jetten M.S.M."/>
            <person name="Mascher T."/>
            <person name="Medema M.H."/>
            <person name="Devos D.P."/>
            <person name="Kaster A.-K."/>
            <person name="Ovreas L."/>
            <person name="Rohde M."/>
            <person name="Galperin M.Y."/>
            <person name="Jogler C."/>
        </authorList>
    </citation>
    <scope>NUCLEOTIDE SEQUENCE [LARGE SCALE GENOMIC DNA]</scope>
    <source>
        <strain evidence="10 11">Mal33</strain>
    </source>
</reference>
<keyword evidence="8" id="KW-0963">Cytoplasm</keyword>
<dbReference type="InterPro" id="IPR011994">
    <property type="entry name" value="Cytidylate_kinase_dom"/>
</dbReference>
<dbReference type="NCBIfam" id="TIGR00017">
    <property type="entry name" value="cmk"/>
    <property type="match status" value="1"/>
</dbReference>
<keyword evidence="5 8" id="KW-0067">ATP-binding</keyword>
<dbReference type="GO" id="GO:0005524">
    <property type="term" value="F:ATP binding"/>
    <property type="evidence" value="ECO:0007669"/>
    <property type="project" value="UniProtKB-UniRule"/>
</dbReference>
<dbReference type="PANTHER" id="PTHR21299">
    <property type="entry name" value="CYTIDYLATE KINASE/PANTOATE-BETA-ALANINE LIGASE"/>
    <property type="match status" value="1"/>
</dbReference>
<evidence type="ECO:0000256" key="6">
    <source>
        <dbReference type="ARBA" id="ARBA00047615"/>
    </source>
</evidence>
<evidence type="ECO:0000256" key="8">
    <source>
        <dbReference type="HAMAP-Rule" id="MF_00238"/>
    </source>
</evidence>
<dbReference type="GO" id="GO:0036431">
    <property type="term" value="F:dCMP kinase activity"/>
    <property type="evidence" value="ECO:0007669"/>
    <property type="project" value="InterPro"/>
</dbReference>
<keyword evidence="2 8" id="KW-0808">Transferase</keyword>
<dbReference type="AlphaFoldDB" id="A0A518IRJ4"/>
<dbReference type="GO" id="GO:0005829">
    <property type="term" value="C:cytosol"/>
    <property type="evidence" value="ECO:0007669"/>
    <property type="project" value="TreeGrafter"/>
</dbReference>
<comment type="similarity">
    <text evidence="1 8">Belongs to the cytidylate kinase family. Type 1 subfamily.</text>
</comment>
<dbReference type="Gene3D" id="3.40.50.300">
    <property type="entry name" value="P-loop containing nucleotide triphosphate hydrolases"/>
    <property type="match status" value="1"/>
</dbReference>
<dbReference type="GO" id="GO:0015949">
    <property type="term" value="P:nucleobase-containing small molecule interconversion"/>
    <property type="evidence" value="ECO:0007669"/>
    <property type="project" value="TreeGrafter"/>
</dbReference>
<dbReference type="EMBL" id="CP036318">
    <property type="protein sequence ID" value="QDV55712.1"/>
    <property type="molecule type" value="Genomic_DNA"/>
</dbReference>
<evidence type="ECO:0000313" key="10">
    <source>
        <dbReference type="EMBL" id="QDV55712.1"/>
    </source>
</evidence>
<evidence type="ECO:0000256" key="3">
    <source>
        <dbReference type="ARBA" id="ARBA00022741"/>
    </source>
</evidence>
<accession>A0A518IRJ4</accession>
<dbReference type="GO" id="GO:0006220">
    <property type="term" value="P:pyrimidine nucleotide metabolic process"/>
    <property type="evidence" value="ECO:0007669"/>
    <property type="project" value="UniProtKB-UniRule"/>
</dbReference>
<dbReference type="PANTHER" id="PTHR21299:SF2">
    <property type="entry name" value="CYTIDYLATE KINASE"/>
    <property type="match status" value="1"/>
</dbReference>
<protein>
    <recommendedName>
        <fullName evidence="8">Cytidylate kinase</fullName>
        <shortName evidence="8">CK</shortName>
        <ecNumber evidence="8">2.7.4.25</ecNumber>
    </recommendedName>
    <alternativeName>
        <fullName evidence="8">Cytidine monophosphate kinase</fullName>
        <shortName evidence="8">CMP kinase</shortName>
    </alternativeName>
</protein>
<dbReference type="Pfam" id="PF02224">
    <property type="entry name" value="Cytidylate_kin"/>
    <property type="match status" value="1"/>
</dbReference>
<evidence type="ECO:0000256" key="7">
    <source>
        <dbReference type="ARBA" id="ARBA00048478"/>
    </source>
</evidence>
<dbReference type="InterPro" id="IPR003136">
    <property type="entry name" value="Cytidylate_kin"/>
</dbReference>
<evidence type="ECO:0000256" key="1">
    <source>
        <dbReference type="ARBA" id="ARBA00009427"/>
    </source>
</evidence>
<dbReference type="GO" id="GO:0036430">
    <property type="term" value="F:CMP kinase activity"/>
    <property type="evidence" value="ECO:0007669"/>
    <property type="project" value="RHEA"/>
</dbReference>